<dbReference type="Proteomes" id="UP000199111">
    <property type="component" value="Unassembled WGS sequence"/>
</dbReference>
<keyword evidence="5" id="KW-1185">Reference proteome</keyword>
<comment type="subcellular location">
    <subcellularLocation>
        <location evidence="2">Gas vesicle</location>
    </subcellularLocation>
</comment>
<protein>
    <submittedName>
        <fullName evidence="4">Gas vesicle protein</fullName>
    </submittedName>
</protein>
<dbReference type="InterPro" id="IPR000638">
    <property type="entry name" value="Gas-vesicle_GvpA-like"/>
</dbReference>
<comment type="similarity">
    <text evidence="3">Belongs to the gas vesicle GvpA family.</text>
</comment>
<evidence type="ECO:0000256" key="1">
    <source>
        <dbReference type="ARBA" id="ARBA00022987"/>
    </source>
</evidence>
<dbReference type="EMBL" id="FOQY01000025">
    <property type="protein sequence ID" value="SFK44448.1"/>
    <property type="molecule type" value="Genomic_DNA"/>
</dbReference>
<evidence type="ECO:0000313" key="4">
    <source>
        <dbReference type="EMBL" id="SFK44448.1"/>
    </source>
</evidence>
<dbReference type="PANTHER" id="PTHR35344:SF4">
    <property type="entry name" value="GAS VESICLE PROTEIN A1"/>
    <property type="match status" value="1"/>
</dbReference>
<evidence type="ECO:0000256" key="2">
    <source>
        <dbReference type="ARBA" id="ARBA00035108"/>
    </source>
</evidence>
<dbReference type="AlphaFoldDB" id="A0A1I3ZK40"/>
<sequence>MAAERSRGAALAAEGRLPPERVALVDLLDRLLAGGVVVTGDLVLSIADIDLVRVSLRVLITSVNGSFTTERKNGHDKHGYEPARE</sequence>
<organism evidence="4 5">
    <name type="scientific">Streptosporangium canum</name>
    <dbReference type="NCBI Taxonomy" id="324952"/>
    <lineage>
        <taxon>Bacteria</taxon>
        <taxon>Bacillati</taxon>
        <taxon>Actinomycetota</taxon>
        <taxon>Actinomycetes</taxon>
        <taxon>Streptosporangiales</taxon>
        <taxon>Streptosporangiaceae</taxon>
        <taxon>Streptosporangium</taxon>
    </lineage>
</organism>
<evidence type="ECO:0000313" key="5">
    <source>
        <dbReference type="Proteomes" id="UP000199111"/>
    </source>
</evidence>
<dbReference type="GO" id="GO:0005198">
    <property type="term" value="F:structural molecule activity"/>
    <property type="evidence" value="ECO:0007669"/>
    <property type="project" value="InterPro"/>
</dbReference>
<accession>A0A1I3ZK40</accession>
<dbReference type="GeneID" id="96301549"/>
<proteinExistence type="inferred from homology"/>
<dbReference type="RefSeq" id="WP_093890177.1">
    <property type="nucleotide sequence ID" value="NZ_FOQY01000025.1"/>
</dbReference>
<dbReference type="PANTHER" id="PTHR35344">
    <property type="entry name" value="GAS VESICLE STRUCTURAL PROTEIN 2-RELATED"/>
    <property type="match status" value="1"/>
</dbReference>
<dbReference type="GO" id="GO:0031411">
    <property type="term" value="C:gas vesicle"/>
    <property type="evidence" value="ECO:0007669"/>
    <property type="project" value="UniProtKB-SubCell"/>
</dbReference>
<name>A0A1I3ZK40_9ACTN</name>
<dbReference type="GO" id="GO:0012506">
    <property type="term" value="C:vesicle membrane"/>
    <property type="evidence" value="ECO:0007669"/>
    <property type="project" value="InterPro"/>
</dbReference>
<keyword evidence="1" id="KW-0304">Gas vesicle</keyword>
<dbReference type="Pfam" id="PF00741">
    <property type="entry name" value="Gas_vesicle"/>
    <property type="match status" value="1"/>
</dbReference>
<gene>
    <name evidence="4" type="ORF">SAMN05216275_12563</name>
</gene>
<evidence type="ECO:0000256" key="3">
    <source>
        <dbReference type="ARBA" id="ARBA00035646"/>
    </source>
</evidence>
<dbReference type="InterPro" id="IPR050530">
    <property type="entry name" value="GvpA"/>
</dbReference>
<reference evidence="5" key="1">
    <citation type="submission" date="2016-10" db="EMBL/GenBank/DDBJ databases">
        <authorList>
            <person name="Varghese N."/>
            <person name="Submissions S."/>
        </authorList>
    </citation>
    <scope>NUCLEOTIDE SEQUENCE [LARGE SCALE GENOMIC DNA]</scope>
    <source>
        <strain evidence="5">CGMCC 4.2126</strain>
    </source>
</reference>